<comment type="similarity">
    <text evidence="2">Belongs to the ROX family. NO66 subfamily.</text>
</comment>
<dbReference type="AlphaFoldDB" id="A0A813ZCR9"/>
<dbReference type="Pfam" id="PF21233">
    <property type="entry name" value="WHD_RIOX1"/>
    <property type="match status" value="1"/>
</dbReference>
<dbReference type="GO" id="GO:0005506">
    <property type="term" value="F:iron ion binding"/>
    <property type="evidence" value="ECO:0007669"/>
    <property type="project" value="UniProtKB-UniRule"/>
</dbReference>
<dbReference type="Gene3D" id="1.10.10.1500">
    <property type="entry name" value="JmjC domain-containing ribosomal oxygenase (ROX), dimer domain"/>
    <property type="match status" value="1"/>
</dbReference>
<evidence type="ECO:0000256" key="1">
    <source>
        <dbReference type="ARBA" id="ARBA00004123"/>
    </source>
</evidence>
<keyword evidence="11 12" id="KW-0539">Nucleus</keyword>
<dbReference type="FunFam" id="2.60.120.650:FF:000013">
    <property type="entry name" value="Ribosomal oxygenase 1"/>
    <property type="match status" value="1"/>
</dbReference>
<dbReference type="Proteomes" id="UP000663879">
    <property type="component" value="Unassembled WGS sequence"/>
</dbReference>
<evidence type="ECO:0000256" key="7">
    <source>
        <dbReference type="ARBA" id="ARBA00023002"/>
    </source>
</evidence>
<dbReference type="PANTHER" id="PTHR13096:SF8">
    <property type="entry name" value="RIBOSOMAL OXYGENASE 1"/>
    <property type="match status" value="1"/>
</dbReference>
<dbReference type="EC" id="1.14.11.-" evidence="12"/>
<evidence type="ECO:0000256" key="10">
    <source>
        <dbReference type="ARBA" id="ARBA00023163"/>
    </source>
</evidence>
<feature type="region of interest" description="Disordered" evidence="13">
    <location>
        <begin position="97"/>
        <end position="134"/>
    </location>
</feature>
<feature type="compositionally biased region" description="Acidic residues" evidence="13">
    <location>
        <begin position="617"/>
        <end position="635"/>
    </location>
</feature>
<organism evidence="15 16">
    <name type="scientific">Brachionus calyciflorus</name>
    <dbReference type="NCBI Taxonomy" id="104777"/>
    <lineage>
        <taxon>Eukaryota</taxon>
        <taxon>Metazoa</taxon>
        <taxon>Spiralia</taxon>
        <taxon>Gnathifera</taxon>
        <taxon>Rotifera</taxon>
        <taxon>Eurotatoria</taxon>
        <taxon>Monogononta</taxon>
        <taxon>Pseudotrocha</taxon>
        <taxon>Ploima</taxon>
        <taxon>Brachionidae</taxon>
        <taxon>Brachionus</taxon>
    </lineage>
</organism>
<evidence type="ECO:0000256" key="6">
    <source>
        <dbReference type="ARBA" id="ARBA00022964"/>
    </source>
</evidence>
<evidence type="ECO:0000256" key="2">
    <source>
        <dbReference type="ARBA" id="ARBA00010309"/>
    </source>
</evidence>
<protein>
    <recommendedName>
        <fullName evidence="12">Bifunctional lysine-specific demethylase and histidyl-hydroxylase</fullName>
        <ecNumber evidence="12">1.14.11.-</ecNumber>
    </recommendedName>
</protein>
<keyword evidence="4 12" id="KW-0479">Metal-binding</keyword>
<feature type="region of interest" description="Disordered" evidence="13">
    <location>
        <begin position="617"/>
        <end position="704"/>
    </location>
</feature>
<gene>
    <name evidence="15" type="ORF">OXX778_LOCUS11266</name>
</gene>
<comment type="cofactor">
    <cofactor evidence="12">
        <name>Fe(2+)</name>
        <dbReference type="ChEBI" id="CHEBI:29033"/>
    </cofactor>
    <text evidence="12">Binds 1 Fe(2+) ion per subunit.</text>
</comment>
<evidence type="ECO:0000256" key="9">
    <source>
        <dbReference type="ARBA" id="ARBA00023015"/>
    </source>
</evidence>
<dbReference type="PANTHER" id="PTHR13096">
    <property type="entry name" value="MINA53 MYC INDUCED NUCLEAR ANTIGEN"/>
    <property type="match status" value="1"/>
</dbReference>
<keyword evidence="8 12" id="KW-0408">Iron</keyword>
<keyword evidence="7 12" id="KW-0560">Oxidoreductase</keyword>
<keyword evidence="10 12" id="KW-0804">Transcription</keyword>
<dbReference type="InterPro" id="IPR039994">
    <property type="entry name" value="NO66-like"/>
</dbReference>
<dbReference type="Pfam" id="PF08007">
    <property type="entry name" value="JmjC_2"/>
    <property type="match status" value="1"/>
</dbReference>
<feature type="compositionally biased region" description="Acidic residues" evidence="13">
    <location>
        <begin position="646"/>
        <end position="675"/>
    </location>
</feature>
<evidence type="ECO:0000256" key="5">
    <source>
        <dbReference type="ARBA" id="ARBA00022853"/>
    </source>
</evidence>
<feature type="domain" description="JmjC" evidence="14">
    <location>
        <begin position="266"/>
        <end position="411"/>
    </location>
</feature>
<dbReference type="GO" id="GO:0005730">
    <property type="term" value="C:nucleolus"/>
    <property type="evidence" value="ECO:0007669"/>
    <property type="project" value="TreeGrafter"/>
</dbReference>
<name>A0A813ZCR9_9BILA</name>
<reference evidence="15" key="1">
    <citation type="submission" date="2021-02" db="EMBL/GenBank/DDBJ databases">
        <authorList>
            <person name="Nowell W R."/>
        </authorList>
    </citation>
    <scope>NUCLEOTIDE SEQUENCE</scope>
    <source>
        <strain evidence="15">Ploen Becks lab</strain>
    </source>
</reference>
<sequence length="704" mass="81445">MSAKRKSAFSMYSDDPTEEQEPVMTTKKSKIPNGNSHEKSKAKLEGIIKKHNQNKQAKKMKKKLINIPMSKLTESMSLFANGDKKEPPSKEFKLIERNVDKKIKKNKKQEKHQNKKEIPVQKKQKKSIETKPTEVTKKIKKNKKNAKKDVYSDKDFEDDEEEYEPVMFDSRQEAANLFKRIVAPVKINQFFSTYWEKKPLLIKRNKETYYKSWFSCEEFDWIMRNHNLEFTTNIDIVTYINEEKKKHNPEGRAYAPLVWDFFQQGCSIRLLNPATYSQNVWKYLSILQELFGCCVGSNVYLTPAGTQGFAPHYDDIEAFVLQLEGKKRWRVYNPLNENEVLPRFSSPNYTQSDLSDPIIDVILEAGDLLYFPRGYIHQANACDEIHSLHITVSTYQKNSWGDFLTKLLPGAIEIAMQENVEYRKGLPINYLTENGVAFEDKETEDRTKFKTKAGQLVKGLIDYLPIDAAVDQFAKDFIHQTLPPFFTKDEKSRSIHDHGERWNSDNNRVENIAEIEPDTSIKIIRKNCLRLVVEEDSCFVYHNLENSKIYCEKEPQYLEVDTDAAPSIEFLLNSYPKYVTVDELPMETIEDKISVAQCLYDKGLLVTGEPLNCDFEDVSGSDCESDEGEEEEGETEISFSKGYFKDEDDENSEEGDNDDGEPENEDGFNSEEYDNIAENGHAKNEESNDEEDEELDSDNSEESE</sequence>
<accession>A0A813ZCR9</accession>
<keyword evidence="16" id="KW-1185">Reference proteome</keyword>
<evidence type="ECO:0000256" key="8">
    <source>
        <dbReference type="ARBA" id="ARBA00023004"/>
    </source>
</evidence>
<dbReference type="GO" id="GO:0051864">
    <property type="term" value="F:histone H3K36 demethylase activity"/>
    <property type="evidence" value="ECO:0007669"/>
    <property type="project" value="TreeGrafter"/>
</dbReference>
<comment type="caution">
    <text evidence="15">The sequence shown here is derived from an EMBL/GenBank/DDBJ whole genome shotgun (WGS) entry which is preliminary data.</text>
</comment>
<evidence type="ECO:0000313" key="16">
    <source>
        <dbReference type="Proteomes" id="UP000663879"/>
    </source>
</evidence>
<dbReference type="EMBL" id="CAJNOC010001885">
    <property type="protein sequence ID" value="CAF0898292.1"/>
    <property type="molecule type" value="Genomic_DNA"/>
</dbReference>
<evidence type="ECO:0000256" key="13">
    <source>
        <dbReference type="SAM" id="MobiDB-lite"/>
    </source>
</evidence>
<keyword evidence="9 12" id="KW-0805">Transcription regulation</keyword>
<proteinExistence type="inferred from homology"/>
<dbReference type="SUPFAM" id="SSF51197">
    <property type="entry name" value="Clavaminate synthase-like"/>
    <property type="match status" value="1"/>
</dbReference>
<dbReference type="InterPro" id="IPR003347">
    <property type="entry name" value="JmjC_dom"/>
</dbReference>
<dbReference type="GO" id="GO:0032453">
    <property type="term" value="F:histone H3K4 demethylase activity"/>
    <property type="evidence" value="ECO:0007669"/>
    <property type="project" value="TreeGrafter"/>
</dbReference>
<dbReference type="PROSITE" id="PS51184">
    <property type="entry name" value="JMJC"/>
    <property type="match status" value="1"/>
</dbReference>
<dbReference type="OrthoDB" id="425950at2759"/>
<evidence type="ECO:0000313" key="15">
    <source>
        <dbReference type="EMBL" id="CAF0898292.1"/>
    </source>
</evidence>
<feature type="compositionally biased region" description="Acidic residues" evidence="13">
    <location>
        <begin position="687"/>
        <end position="704"/>
    </location>
</feature>
<dbReference type="Gene3D" id="3.90.930.40">
    <property type="match status" value="1"/>
</dbReference>
<dbReference type="InterPro" id="IPR049043">
    <property type="entry name" value="WHD_RIOX1"/>
</dbReference>
<keyword evidence="6 12" id="KW-0223">Dioxygenase</keyword>
<dbReference type="FunFam" id="3.90.930.40:FF:000001">
    <property type="entry name" value="ribosomal oxygenase 1 isoform X1"/>
    <property type="match status" value="1"/>
</dbReference>
<evidence type="ECO:0000256" key="11">
    <source>
        <dbReference type="ARBA" id="ARBA00023242"/>
    </source>
</evidence>
<evidence type="ECO:0000256" key="4">
    <source>
        <dbReference type="ARBA" id="ARBA00022723"/>
    </source>
</evidence>
<feature type="region of interest" description="Disordered" evidence="13">
    <location>
        <begin position="1"/>
        <end position="40"/>
    </location>
</feature>
<evidence type="ECO:0000256" key="12">
    <source>
        <dbReference type="RuleBase" id="RU366061"/>
    </source>
</evidence>
<comment type="subcellular location">
    <subcellularLocation>
        <location evidence="1 12">Nucleus</location>
    </subcellularLocation>
</comment>
<feature type="compositionally biased region" description="Basic and acidic residues" evidence="13">
    <location>
        <begin position="111"/>
        <end position="134"/>
    </location>
</feature>
<comment type="function">
    <text evidence="12">Oxygenase that can act as both a histone lysine demethylase and a ribosomal histidine hydroxylase.</text>
</comment>
<keyword evidence="3" id="KW-0678">Repressor</keyword>
<evidence type="ECO:0000256" key="3">
    <source>
        <dbReference type="ARBA" id="ARBA00022491"/>
    </source>
</evidence>
<keyword evidence="5" id="KW-0156">Chromatin regulator</keyword>
<dbReference type="Gene3D" id="2.60.120.650">
    <property type="entry name" value="Cupin"/>
    <property type="match status" value="1"/>
</dbReference>
<evidence type="ECO:0000259" key="14">
    <source>
        <dbReference type="PROSITE" id="PS51184"/>
    </source>
</evidence>